<dbReference type="InterPro" id="IPR015422">
    <property type="entry name" value="PyrdxlP-dep_Trfase_small"/>
</dbReference>
<reference evidence="1" key="1">
    <citation type="submission" date="2018-11" db="EMBL/GenBank/DDBJ databases">
        <authorList>
            <consortium name="Pathogen Informatics"/>
        </authorList>
    </citation>
    <scope>NUCLEOTIDE SEQUENCE</scope>
</reference>
<evidence type="ECO:0000313" key="2">
    <source>
        <dbReference type="Proteomes" id="UP000784294"/>
    </source>
</evidence>
<evidence type="ECO:0008006" key="3">
    <source>
        <dbReference type="Google" id="ProtNLM"/>
    </source>
</evidence>
<sequence length="87" mass="9741">MPLCDVFTFLTQGTNELNRRLERQVLLSRSIYLVCGKFTSGINSKLGVGEPELLFLRFVICSYMTTLEDVLFAFDTISKAADLVLAS</sequence>
<gene>
    <name evidence="1" type="ORF">PXEA_LOCUS14608</name>
</gene>
<protein>
    <recommendedName>
        <fullName evidence="3">Aminotransferase class V domain-containing protein</fullName>
    </recommendedName>
</protein>
<proteinExistence type="predicted"/>
<evidence type="ECO:0000313" key="1">
    <source>
        <dbReference type="EMBL" id="VEL21168.1"/>
    </source>
</evidence>
<dbReference type="AlphaFoldDB" id="A0A448WVE5"/>
<dbReference type="OrthoDB" id="639767at2759"/>
<dbReference type="Proteomes" id="UP000784294">
    <property type="component" value="Unassembled WGS sequence"/>
</dbReference>
<name>A0A448WVE5_9PLAT</name>
<keyword evidence="2" id="KW-1185">Reference proteome</keyword>
<comment type="caution">
    <text evidence="1">The sequence shown here is derived from an EMBL/GenBank/DDBJ whole genome shotgun (WGS) entry which is preliminary data.</text>
</comment>
<dbReference type="EMBL" id="CAAALY010049919">
    <property type="protein sequence ID" value="VEL21168.1"/>
    <property type="molecule type" value="Genomic_DNA"/>
</dbReference>
<organism evidence="1 2">
    <name type="scientific">Protopolystoma xenopodis</name>
    <dbReference type="NCBI Taxonomy" id="117903"/>
    <lineage>
        <taxon>Eukaryota</taxon>
        <taxon>Metazoa</taxon>
        <taxon>Spiralia</taxon>
        <taxon>Lophotrochozoa</taxon>
        <taxon>Platyhelminthes</taxon>
        <taxon>Monogenea</taxon>
        <taxon>Polyopisthocotylea</taxon>
        <taxon>Polystomatidea</taxon>
        <taxon>Polystomatidae</taxon>
        <taxon>Protopolystoma</taxon>
    </lineage>
</organism>
<dbReference type="Gene3D" id="3.90.1150.10">
    <property type="entry name" value="Aspartate Aminotransferase, domain 1"/>
    <property type="match status" value="1"/>
</dbReference>
<accession>A0A448WVE5</accession>